<dbReference type="EMBL" id="JANBPW010003870">
    <property type="protein sequence ID" value="KAJ1936476.1"/>
    <property type="molecule type" value="Genomic_DNA"/>
</dbReference>
<evidence type="ECO:0000313" key="1">
    <source>
        <dbReference type="EMBL" id="KAJ1936476.1"/>
    </source>
</evidence>
<organism evidence="1 2">
    <name type="scientific">Linderina macrospora</name>
    <dbReference type="NCBI Taxonomy" id="4868"/>
    <lineage>
        <taxon>Eukaryota</taxon>
        <taxon>Fungi</taxon>
        <taxon>Fungi incertae sedis</taxon>
        <taxon>Zoopagomycota</taxon>
        <taxon>Kickxellomycotina</taxon>
        <taxon>Kickxellomycetes</taxon>
        <taxon>Kickxellales</taxon>
        <taxon>Kickxellaceae</taxon>
        <taxon>Linderina</taxon>
    </lineage>
</organism>
<name>A0ACC1J3Z5_9FUNG</name>
<protein>
    <submittedName>
        <fullName evidence="1">Uncharacterized protein</fullName>
    </submittedName>
</protein>
<sequence>MVELDATSSITHRHRVYETALPKPYKIVHQEEDGDDAEDPDDMSYVNQGHEERATRRHRLKVTVDEKNQVVEVECG</sequence>
<keyword evidence="2" id="KW-1185">Reference proteome</keyword>
<comment type="caution">
    <text evidence="1">The sequence shown here is derived from an EMBL/GenBank/DDBJ whole genome shotgun (WGS) entry which is preliminary data.</text>
</comment>
<gene>
    <name evidence="1" type="ORF">FBU59_005039</name>
</gene>
<proteinExistence type="predicted"/>
<dbReference type="Proteomes" id="UP001150603">
    <property type="component" value="Unassembled WGS sequence"/>
</dbReference>
<accession>A0ACC1J3Z5</accession>
<evidence type="ECO:0000313" key="2">
    <source>
        <dbReference type="Proteomes" id="UP001150603"/>
    </source>
</evidence>
<reference evidence="1" key="1">
    <citation type="submission" date="2022-07" db="EMBL/GenBank/DDBJ databases">
        <title>Phylogenomic reconstructions and comparative analyses of Kickxellomycotina fungi.</title>
        <authorList>
            <person name="Reynolds N.K."/>
            <person name="Stajich J.E."/>
            <person name="Barry K."/>
            <person name="Grigoriev I.V."/>
            <person name="Crous P."/>
            <person name="Smith M.E."/>
        </authorList>
    </citation>
    <scope>NUCLEOTIDE SEQUENCE</scope>
    <source>
        <strain evidence="1">NRRL 5244</strain>
    </source>
</reference>